<dbReference type="Pfam" id="PF24681">
    <property type="entry name" value="Kelch_KLHDC2_KLHL20_DRC7"/>
    <property type="match status" value="1"/>
</dbReference>
<accession>D2V4G5</accession>
<dbReference type="SUPFAM" id="SSF117281">
    <property type="entry name" value="Kelch motif"/>
    <property type="match status" value="1"/>
</dbReference>
<evidence type="ECO:0000313" key="5">
    <source>
        <dbReference type="EMBL" id="EFC48511.1"/>
    </source>
</evidence>
<feature type="compositionally biased region" description="Low complexity" evidence="3">
    <location>
        <begin position="474"/>
        <end position="485"/>
    </location>
</feature>
<dbReference type="InterPro" id="IPR001810">
    <property type="entry name" value="F-box_dom"/>
</dbReference>
<feature type="region of interest" description="Disordered" evidence="3">
    <location>
        <begin position="466"/>
        <end position="507"/>
    </location>
</feature>
<dbReference type="InParanoid" id="D2V4G5"/>
<dbReference type="InterPro" id="IPR036047">
    <property type="entry name" value="F-box-like_dom_sf"/>
</dbReference>
<dbReference type="VEuPathDB" id="AmoebaDB:NAEGRDRAFT_46623"/>
<dbReference type="InterPro" id="IPR015915">
    <property type="entry name" value="Kelch-typ_b-propeller"/>
</dbReference>
<dbReference type="eggNOG" id="KOG0379">
    <property type="taxonomic scope" value="Eukaryota"/>
</dbReference>
<keyword evidence="6" id="KW-1185">Reference proteome</keyword>
<keyword evidence="1" id="KW-0880">Kelch repeat</keyword>
<reference evidence="5 6" key="1">
    <citation type="journal article" date="2010" name="Cell">
        <title>The genome of Naegleria gruberi illuminates early eukaryotic versatility.</title>
        <authorList>
            <person name="Fritz-Laylin L.K."/>
            <person name="Prochnik S.E."/>
            <person name="Ginger M.L."/>
            <person name="Dacks J.B."/>
            <person name="Carpenter M.L."/>
            <person name="Field M.C."/>
            <person name="Kuo A."/>
            <person name="Paredez A."/>
            <person name="Chapman J."/>
            <person name="Pham J."/>
            <person name="Shu S."/>
            <person name="Neupane R."/>
            <person name="Cipriano M."/>
            <person name="Mancuso J."/>
            <person name="Tu H."/>
            <person name="Salamov A."/>
            <person name="Lindquist E."/>
            <person name="Shapiro H."/>
            <person name="Lucas S."/>
            <person name="Grigoriev I.V."/>
            <person name="Cande W.Z."/>
            <person name="Fulton C."/>
            <person name="Rokhsar D.S."/>
            <person name="Dawson S.C."/>
        </authorList>
    </citation>
    <scope>NUCLEOTIDE SEQUENCE [LARGE SCALE GENOMIC DNA]</scope>
    <source>
        <strain evidence="5 6">NEG-M</strain>
    </source>
</reference>
<dbReference type="AlphaFoldDB" id="D2V4G5"/>
<dbReference type="SUPFAM" id="SSF81383">
    <property type="entry name" value="F-box domain"/>
    <property type="match status" value="1"/>
</dbReference>
<organism evidence="6">
    <name type="scientific">Naegleria gruberi</name>
    <name type="common">Amoeba</name>
    <dbReference type="NCBI Taxonomy" id="5762"/>
    <lineage>
        <taxon>Eukaryota</taxon>
        <taxon>Discoba</taxon>
        <taxon>Heterolobosea</taxon>
        <taxon>Tetramitia</taxon>
        <taxon>Eutetramitia</taxon>
        <taxon>Vahlkampfiidae</taxon>
        <taxon>Naegleria</taxon>
    </lineage>
</organism>
<proteinExistence type="predicted"/>
<dbReference type="RefSeq" id="XP_002681255.1">
    <property type="nucleotide sequence ID" value="XM_002681209.1"/>
</dbReference>
<evidence type="ECO:0000256" key="3">
    <source>
        <dbReference type="SAM" id="MobiDB-lite"/>
    </source>
</evidence>
<dbReference type="Proteomes" id="UP000006671">
    <property type="component" value="Unassembled WGS sequence"/>
</dbReference>
<evidence type="ECO:0000256" key="1">
    <source>
        <dbReference type="ARBA" id="ARBA00022441"/>
    </source>
</evidence>
<dbReference type="OMA" id="NDRTMIV"/>
<gene>
    <name evidence="5" type="ORF">NAEGRDRAFT_46623</name>
</gene>
<dbReference type="PANTHER" id="PTHR46093:SF18">
    <property type="entry name" value="FIBRONECTIN TYPE-III DOMAIN-CONTAINING PROTEIN"/>
    <property type="match status" value="1"/>
</dbReference>
<dbReference type="PANTHER" id="PTHR46093">
    <property type="entry name" value="ACYL-COA-BINDING DOMAIN-CONTAINING PROTEIN 5"/>
    <property type="match status" value="1"/>
</dbReference>
<feature type="domain" description="F-box" evidence="4">
    <location>
        <begin position="102"/>
        <end position="149"/>
    </location>
</feature>
<dbReference type="GeneID" id="8849843"/>
<dbReference type="OrthoDB" id="10250130at2759"/>
<sequence>MMINTIIDDERSMTSSPSILSKSCSSENFLHNHNSVSTINNNRNIEQQSVRNPSNSTWSFSNFLTQFNMTNASGQSKQQAHSTVQFVQRPTTSVTTLEDVVLVDFNHLPEEILQHILYYFTREELLLCTCRINSTFYRLSTNRELWWHHTFVNNPNYIHKSKSDSDFCSQYVEPSSTVMYSSSYMKRIQHIFKVSTGCQQSPKQVYKLMSINPHCEKDSMMIDEFSGVKKILSPELQLNLHSSTPKITTIDCINYFLEEKLTTQKPRVSKSSKNSNSNQIVSEDASLTNSLNGIITGDTQSDIAASITDYFFGSLGGEWAPVPPHKIFPRYRHTMTVIPSNSATPNVMIIGGILNPRQMHADSPEKQGIYTMNAMFVPGKWNFEVPKNHEVGCQRISAEELVAKEEIPVSNCNLPQMFGKHSAVYAPSIRSVVVFGGAYEDSNVSNDLYVVKLTDEYFNSRFCSSHSSFKQRPTTSTTTTSNSSTRYHNQRRMSTSRSVPSQLNELQQVEPPSNNKVLFDWKKIVCPNTKSTKIEWPAPRTNHCSVMINDRTMIVIGGGIGPNMIPTNEVWCLDVVTMKWTNLTSILEKNKESDTFTPRLGFAATLVNQHSIVCYGGGYWVQNNANDKYWRESYNDVFVLDLQLMKWTKMQTSGDGPTAGTFPSFSPSLIGTHWYIIGGGMLWDVSSSIYQLNTVNWTWSKVGESFGADSSCLVNLTMYQGKNKAQTKLIHCGGYRYEPLLDAKVFSVNWKDEMDKLRMDSIKIEHNPTRNRRNSTLFLK</sequence>
<dbReference type="PROSITE" id="PS50181">
    <property type="entry name" value="FBOX"/>
    <property type="match status" value="1"/>
</dbReference>
<dbReference type="KEGG" id="ngr:NAEGRDRAFT_46623"/>
<evidence type="ECO:0000259" key="4">
    <source>
        <dbReference type="PROSITE" id="PS50181"/>
    </source>
</evidence>
<keyword evidence="2" id="KW-0677">Repeat</keyword>
<name>D2V4G5_NAEGR</name>
<feature type="compositionally biased region" description="Polar residues" evidence="3">
    <location>
        <begin position="492"/>
        <end position="507"/>
    </location>
</feature>
<protein>
    <recommendedName>
        <fullName evidence="4">F-box domain-containing protein</fullName>
    </recommendedName>
</protein>
<dbReference type="EMBL" id="GG738851">
    <property type="protein sequence ID" value="EFC48511.1"/>
    <property type="molecule type" value="Genomic_DNA"/>
</dbReference>
<evidence type="ECO:0000313" key="6">
    <source>
        <dbReference type="Proteomes" id="UP000006671"/>
    </source>
</evidence>
<dbReference type="Gene3D" id="2.120.10.80">
    <property type="entry name" value="Kelch-type beta propeller"/>
    <property type="match status" value="2"/>
</dbReference>
<evidence type="ECO:0000256" key="2">
    <source>
        <dbReference type="ARBA" id="ARBA00022737"/>
    </source>
</evidence>
<dbReference type="STRING" id="5762.D2V4G5"/>